<evidence type="ECO:0000313" key="2">
    <source>
        <dbReference type="EMBL" id="CEK57363.1"/>
    </source>
</evidence>
<reference evidence="2" key="1">
    <citation type="submission" date="2014-12" db="EMBL/GenBank/DDBJ databases">
        <title>Insight into the proteome of Arion vulgaris.</title>
        <authorList>
            <person name="Aradska J."/>
            <person name="Bulat T."/>
            <person name="Smidak R."/>
            <person name="Sarate P."/>
            <person name="Gangsoo J."/>
            <person name="Sialana F."/>
            <person name="Bilban M."/>
            <person name="Lubec G."/>
        </authorList>
    </citation>
    <scope>NUCLEOTIDE SEQUENCE</scope>
    <source>
        <tissue evidence="2">Skin</tissue>
    </source>
</reference>
<feature type="non-terminal residue" evidence="2">
    <location>
        <position position="1"/>
    </location>
</feature>
<feature type="compositionally biased region" description="Polar residues" evidence="1">
    <location>
        <begin position="77"/>
        <end position="94"/>
    </location>
</feature>
<accession>A0A0B6YMA8</accession>
<organism evidence="2">
    <name type="scientific">Arion vulgaris</name>
    <dbReference type="NCBI Taxonomy" id="1028688"/>
    <lineage>
        <taxon>Eukaryota</taxon>
        <taxon>Metazoa</taxon>
        <taxon>Spiralia</taxon>
        <taxon>Lophotrochozoa</taxon>
        <taxon>Mollusca</taxon>
        <taxon>Gastropoda</taxon>
        <taxon>Heterobranchia</taxon>
        <taxon>Euthyneura</taxon>
        <taxon>Panpulmonata</taxon>
        <taxon>Eupulmonata</taxon>
        <taxon>Stylommatophora</taxon>
        <taxon>Helicina</taxon>
        <taxon>Arionoidea</taxon>
        <taxon>Arionidae</taxon>
        <taxon>Arion</taxon>
    </lineage>
</organism>
<feature type="compositionally biased region" description="Acidic residues" evidence="1">
    <location>
        <begin position="230"/>
        <end position="245"/>
    </location>
</feature>
<feature type="compositionally biased region" description="Low complexity" evidence="1">
    <location>
        <begin position="110"/>
        <end position="119"/>
    </location>
</feature>
<evidence type="ECO:0000256" key="1">
    <source>
        <dbReference type="SAM" id="MobiDB-lite"/>
    </source>
</evidence>
<feature type="compositionally biased region" description="Basic and acidic residues" evidence="1">
    <location>
        <begin position="125"/>
        <end position="135"/>
    </location>
</feature>
<proteinExistence type="predicted"/>
<dbReference type="EMBL" id="HACG01010498">
    <property type="protein sequence ID" value="CEK57363.1"/>
    <property type="molecule type" value="Transcribed_RNA"/>
</dbReference>
<feature type="compositionally biased region" description="Basic and acidic residues" evidence="1">
    <location>
        <begin position="99"/>
        <end position="109"/>
    </location>
</feature>
<sequence>EISLTAEERDESSNGTRDHKTAVSDKDNDTLTHPIRLVRTSKGERRSSEDETFNSDKSSMREQKMHDAKDSQRKSSMDTSQHSEMSSGITSQPISYLENYKKTSEEFSEKSLTSSTTLSQGNNSGDHKIQDEKSYLSHQRPTAMPRSRARQGSYEIIEKNTTVIADVGADEVQENIIRSKSDEEHHFKNVSTTNKSRVNPAETQLDNITIENAQEEDTHVNDHKNHQESNEDNYEYEDDYEEVIESEANSQEDSADDF</sequence>
<feature type="compositionally biased region" description="Basic and acidic residues" evidence="1">
    <location>
        <begin position="177"/>
        <end position="187"/>
    </location>
</feature>
<name>A0A0B6YMA8_9EUPU</name>
<feature type="compositionally biased region" description="Basic and acidic residues" evidence="1">
    <location>
        <begin position="16"/>
        <end position="30"/>
    </location>
</feature>
<feature type="compositionally biased region" description="Polar residues" evidence="1">
    <location>
        <begin position="189"/>
        <end position="212"/>
    </location>
</feature>
<dbReference type="AlphaFoldDB" id="A0A0B6YMA8"/>
<feature type="compositionally biased region" description="Basic and acidic residues" evidence="1">
    <location>
        <begin position="58"/>
        <end position="76"/>
    </location>
</feature>
<feature type="region of interest" description="Disordered" evidence="1">
    <location>
        <begin position="1"/>
        <end position="154"/>
    </location>
</feature>
<feature type="compositionally biased region" description="Basic and acidic residues" evidence="1">
    <location>
        <begin position="216"/>
        <end position="229"/>
    </location>
</feature>
<gene>
    <name evidence="2" type="primary">ORF29984</name>
</gene>
<protein>
    <submittedName>
        <fullName evidence="2">Uncharacterized protein</fullName>
    </submittedName>
</protein>
<feature type="region of interest" description="Disordered" evidence="1">
    <location>
        <begin position="177"/>
        <end position="258"/>
    </location>
</feature>